<gene>
    <name evidence="1" type="ORF">E4680_11490</name>
</gene>
<keyword evidence="2" id="KW-1185">Reference proteome</keyword>
<name>A0A4Z0F6V1_9GAMM</name>
<organism evidence="1 2">
    <name type="scientific">Candidatus Macondimonas diazotrophica</name>
    <dbReference type="NCBI Taxonomy" id="2305248"/>
    <lineage>
        <taxon>Bacteria</taxon>
        <taxon>Pseudomonadati</taxon>
        <taxon>Pseudomonadota</taxon>
        <taxon>Gammaproteobacteria</taxon>
        <taxon>Chromatiales</taxon>
        <taxon>Ectothiorhodospiraceae</taxon>
        <taxon>Candidatus Macondimonas</taxon>
    </lineage>
</organism>
<evidence type="ECO:0000313" key="2">
    <source>
        <dbReference type="Proteomes" id="UP000297890"/>
    </source>
</evidence>
<dbReference type="EMBL" id="SRIO01000017">
    <property type="protein sequence ID" value="TFZ81686.1"/>
    <property type="molecule type" value="Genomic_DNA"/>
</dbReference>
<comment type="caution">
    <text evidence="1">The sequence shown here is derived from an EMBL/GenBank/DDBJ whole genome shotgun (WGS) entry which is preliminary data.</text>
</comment>
<reference evidence="1 2" key="1">
    <citation type="journal article" date="2019" name="ISME J.">
        <title>Candidatus Macondimonas diazotrophica, a novel gammaproteobacterial genus dominating crude-oil-contaminated coastal sediments.</title>
        <authorList>
            <person name="Karthikeyan S."/>
            <person name="Konstantinidis K."/>
        </authorList>
    </citation>
    <scope>NUCLEOTIDE SEQUENCE [LARGE SCALE GENOMIC DNA]</scope>
    <source>
        <strain evidence="1 2">KTK01</strain>
    </source>
</reference>
<dbReference type="Proteomes" id="UP000297890">
    <property type="component" value="Unassembled WGS sequence"/>
</dbReference>
<accession>A0A4Z0F6V1</accession>
<dbReference type="RefSeq" id="WP_135282563.1">
    <property type="nucleotide sequence ID" value="NZ_SRIO01000017.1"/>
</dbReference>
<sequence>MTMQANTIQELWEHFSSIMIAEDCSEASKMALKSAFYSGISGFVAMQLSAINQKVGANAFAEMTKTWAQELQIVAAELREYGI</sequence>
<dbReference type="AlphaFoldDB" id="A0A4Z0F6V1"/>
<proteinExistence type="predicted"/>
<evidence type="ECO:0000313" key="1">
    <source>
        <dbReference type="EMBL" id="TFZ81686.1"/>
    </source>
</evidence>
<protein>
    <submittedName>
        <fullName evidence="1">Uncharacterized protein</fullName>
    </submittedName>
</protein>